<feature type="chain" id="PRO_5047479792" evidence="2">
    <location>
        <begin position="21"/>
        <end position="139"/>
    </location>
</feature>
<organism evidence="4 5">
    <name type="scientific">Apodemus speciosus</name>
    <name type="common">Large Japanese field mouse</name>
    <dbReference type="NCBI Taxonomy" id="105296"/>
    <lineage>
        <taxon>Eukaryota</taxon>
        <taxon>Metazoa</taxon>
        <taxon>Chordata</taxon>
        <taxon>Craniata</taxon>
        <taxon>Vertebrata</taxon>
        <taxon>Euteleostomi</taxon>
        <taxon>Mammalia</taxon>
        <taxon>Eutheria</taxon>
        <taxon>Euarchontoglires</taxon>
        <taxon>Glires</taxon>
        <taxon>Rodentia</taxon>
        <taxon>Myomorpha</taxon>
        <taxon>Muroidea</taxon>
        <taxon>Muridae</taxon>
        <taxon>Murinae</taxon>
        <taxon>Apodemus</taxon>
    </lineage>
</organism>
<gene>
    <name evidence="4" type="ORF">APTSU1_001818300</name>
</gene>
<dbReference type="EMBL" id="BAAFST010000020">
    <property type="protein sequence ID" value="GAB1302942.1"/>
    <property type="molecule type" value="Genomic_DNA"/>
</dbReference>
<dbReference type="InterPro" id="IPR041899">
    <property type="entry name" value="MAGE_WH2"/>
</dbReference>
<dbReference type="InterPro" id="IPR002190">
    <property type="entry name" value="MHD_dom"/>
</dbReference>
<evidence type="ECO:0000256" key="1">
    <source>
        <dbReference type="SAM" id="MobiDB-lite"/>
    </source>
</evidence>
<evidence type="ECO:0000313" key="5">
    <source>
        <dbReference type="Proteomes" id="UP001623349"/>
    </source>
</evidence>
<reference evidence="4 5" key="1">
    <citation type="submission" date="2024-08" db="EMBL/GenBank/DDBJ databases">
        <title>The draft genome of Apodemus speciosus.</title>
        <authorList>
            <person name="Nabeshima K."/>
            <person name="Suzuki S."/>
            <person name="Onuma M."/>
        </authorList>
    </citation>
    <scope>NUCLEOTIDE SEQUENCE [LARGE SCALE GENOMIC DNA]</scope>
    <source>
        <strain evidence="4">IB14-021</strain>
    </source>
</reference>
<evidence type="ECO:0000259" key="3">
    <source>
        <dbReference type="PROSITE" id="PS50838"/>
    </source>
</evidence>
<dbReference type="PROSITE" id="PS50838">
    <property type="entry name" value="MAGE"/>
    <property type="match status" value="1"/>
</dbReference>
<dbReference type="PANTHER" id="PTHR11736">
    <property type="entry name" value="MELANOMA-ASSOCIATED ANTIGEN MAGE ANTIGEN"/>
    <property type="match status" value="1"/>
</dbReference>
<dbReference type="InterPro" id="IPR037445">
    <property type="entry name" value="MAGE"/>
</dbReference>
<protein>
    <submittedName>
        <fullName evidence="4">Melanoma-associated antigen B4</fullName>
    </submittedName>
</protein>
<sequence>MMEVGAVIWVFLLRAEGGLALPKYVRSLRWGLHTSSLGISGSSSLKIWCKNTIPTVHSGSCSDPPSYEFLWGPRAYAETSQVKVVEFLAKINENMPGAYSSRYEQALIEEEEQAKAAAKAGTKGKAKGHSKSKLSNPPR</sequence>
<proteinExistence type="predicted"/>
<evidence type="ECO:0000256" key="2">
    <source>
        <dbReference type="SAM" id="SignalP"/>
    </source>
</evidence>
<keyword evidence="5" id="KW-1185">Reference proteome</keyword>
<feature type="signal peptide" evidence="2">
    <location>
        <begin position="1"/>
        <end position="20"/>
    </location>
</feature>
<name>A0ABQ0FUM8_APOSI</name>
<feature type="compositionally biased region" description="Basic residues" evidence="1">
    <location>
        <begin position="122"/>
        <end position="132"/>
    </location>
</feature>
<dbReference type="Proteomes" id="UP001623349">
    <property type="component" value="Unassembled WGS sequence"/>
</dbReference>
<evidence type="ECO:0000313" key="4">
    <source>
        <dbReference type="EMBL" id="GAB1302942.1"/>
    </source>
</evidence>
<dbReference type="Gene3D" id="1.10.10.1210">
    <property type="entry name" value="MAGE homology domain, winged helix WH2 motif"/>
    <property type="match status" value="1"/>
</dbReference>
<accession>A0ABQ0FUM8</accession>
<keyword evidence="2" id="KW-0732">Signal</keyword>
<comment type="caution">
    <text evidence="4">The sequence shown here is derived from an EMBL/GenBank/DDBJ whole genome shotgun (WGS) entry which is preliminary data.</text>
</comment>
<feature type="region of interest" description="Disordered" evidence="1">
    <location>
        <begin position="114"/>
        <end position="139"/>
    </location>
</feature>
<feature type="domain" description="MAGE" evidence="3">
    <location>
        <begin position="62"/>
        <end position="106"/>
    </location>
</feature>
<dbReference type="PANTHER" id="PTHR11736:SF164">
    <property type="entry name" value="MELANOMA-ASSOCIATED ANTIGEN B1"/>
    <property type="match status" value="1"/>
</dbReference>